<dbReference type="GO" id="GO:0006508">
    <property type="term" value="P:proteolysis"/>
    <property type="evidence" value="ECO:0007669"/>
    <property type="project" value="UniProtKB-KW"/>
</dbReference>
<dbReference type="Pfam" id="PF02517">
    <property type="entry name" value="Rce1-like"/>
    <property type="match status" value="1"/>
</dbReference>
<dbReference type="GO" id="GO:0080120">
    <property type="term" value="P:CAAX-box protein maturation"/>
    <property type="evidence" value="ECO:0007669"/>
    <property type="project" value="UniProtKB-ARBA"/>
</dbReference>
<dbReference type="InterPro" id="IPR003675">
    <property type="entry name" value="Rce1/LyrA-like_dom"/>
</dbReference>
<keyword evidence="1" id="KW-1133">Transmembrane helix</keyword>
<evidence type="ECO:0000256" key="1">
    <source>
        <dbReference type="SAM" id="Phobius"/>
    </source>
</evidence>
<feature type="domain" description="CAAX prenyl protease 2/Lysostaphin resistance protein A-like" evidence="2">
    <location>
        <begin position="148"/>
        <end position="233"/>
    </location>
</feature>
<evidence type="ECO:0000259" key="2">
    <source>
        <dbReference type="Pfam" id="PF02517"/>
    </source>
</evidence>
<name>A0A6I1GSG6_9BIFI</name>
<dbReference type="Proteomes" id="UP000468413">
    <property type="component" value="Unassembled WGS sequence"/>
</dbReference>
<keyword evidence="1" id="KW-0472">Membrane</keyword>
<dbReference type="AlphaFoldDB" id="A0A6I1GSG6"/>
<feature type="transmembrane region" description="Helical" evidence="1">
    <location>
        <begin position="62"/>
        <end position="87"/>
    </location>
</feature>
<reference evidence="3 4" key="1">
    <citation type="submission" date="2019-09" db="EMBL/GenBank/DDBJ databases">
        <title>Characterization of the phylogenetic diversity of two novel species belonging to the genus Bifidobacterium: Bifidobacterium cebidarum sp. nov. and Bifidobacterium leontopitheci sp. nov.</title>
        <authorList>
            <person name="Lugli G.A."/>
            <person name="Duranti S."/>
            <person name="Milani C."/>
            <person name="Turroni F."/>
            <person name="Ventura M."/>
        </authorList>
    </citation>
    <scope>NUCLEOTIDE SEQUENCE [LARGE SCALE GENOMIC DNA]</scope>
    <source>
        <strain evidence="3 4">LMG 31469</strain>
    </source>
</reference>
<dbReference type="PANTHER" id="PTHR36435">
    <property type="entry name" value="SLR1288 PROTEIN"/>
    <property type="match status" value="1"/>
</dbReference>
<feature type="transmembrane region" description="Helical" evidence="1">
    <location>
        <begin position="321"/>
        <end position="342"/>
    </location>
</feature>
<comment type="caution">
    <text evidence="3">The sequence shown here is derived from an EMBL/GenBank/DDBJ whole genome shotgun (WGS) entry which is preliminary data.</text>
</comment>
<feature type="transmembrane region" description="Helical" evidence="1">
    <location>
        <begin position="29"/>
        <end position="50"/>
    </location>
</feature>
<keyword evidence="1" id="KW-0812">Transmembrane</keyword>
<organism evidence="3 4">
    <name type="scientific">Bifidobacterium cebidarum</name>
    <dbReference type="NCBI Taxonomy" id="2650773"/>
    <lineage>
        <taxon>Bacteria</taxon>
        <taxon>Bacillati</taxon>
        <taxon>Actinomycetota</taxon>
        <taxon>Actinomycetes</taxon>
        <taxon>Bifidobacteriales</taxon>
        <taxon>Bifidobacteriaceae</taxon>
        <taxon>Bifidobacterium</taxon>
    </lineage>
</organism>
<dbReference type="RefSeq" id="WP_152209101.1">
    <property type="nucleotide sequence ID" value="NZ_WBVS01000001.1"/>
</dbReference>
<evidence type="ECO:0000313" key="4">
    <source>
        <dbReference type="Proteomes" id="UP000468413"/>
    </source>
</evidence>
<dbReference type="GO" id="GO:0004175">
    <property type="term" value="F:endopeptidase activity"/>
    <property type="evidence" value="ECO:0007669"/>
    <property type="project" value="UniProtKB-ARBA"/>
</dbReference>
<feature type="transmembrane region" description="Helical" evidence="1">
    <location>
        <begin position="267"/>
        <end position="294"/>
    </location>
</feature>
<protein>
    <submittedName>
        <fullName evidence="3">CAAX amino protease</fullName>
    </submittedName>
</protein>
<keyword evidence="3" id="KW-0645">Protease</keyword>
<proteinExistence type="predicted"/>
<feature type="transmembrane region" description="Helical" evidence="1">
    <location>
        <begin position="188"/>
        <end position="215"/>
    </location>
</feature>
<evidence type="ECO:0000313" key="3">
    <source>
        <dbReference type="EMBL" id="KAB7789421.1"/>
    </source>
</evidence>
<keyword evidence="3" id="KW-0378">Hydrolase</keyword>
<sequence>MPQPIEPQQQSQQSQQPQRNWWFVAHRRFALIGAALTVMMVAWLGLNFLATDALHQLFGSNVPTWAILLASSGPLYVVAMPLSMLIFRLVPAIRTRQYSMKPGEFIQLFIMCFPVMYAGSIIGNILSAAMTDGQASNRLNELMVDGDWWMNVLFIGVLAPIFEEWICRKEIISRTRRYGEKTAIVLSALAFALFHLNLFQFFYAFGLGLILGYVYTRTSKLLYTIAMHMLINLNGSVLAPALMRLVDPKLLSGQMNQSEIMRMAESGNSVCLEIFGFYSMAIFALIIAGIVLLVRWTRQRRWEFYTAPEELPAGLKVRTAYANPGVVIYILLTVGLTIWTLFM</sequence>
<accession>A0A6I1GSG6</accession>
<keyword evidence="4" id="KW-1185">Reference proteome</keyword>
<feature type="transmembrane region" description="Helical" evidence="1">
    <location>
        <begin position="221"/>
        <end position="246"/>
    </location>
</feature>
<feature type="transmembrane region" description="Helical" evidence="1">
    <location>
        <begin position="108"/>
        <end position="128"/>
    </location>
</feature>
<dbReference type="InterPro" id="IPR052710">
    <property type="entry name" value="CAAX_protease"/>
</dbReference>
<dbReference type="PANTHER" id="PTHR36435:SF1">
    <property type="entry name" value="CAAX AMINO TERMINAL PROTEASE FAMILY PROTEIN"/>
    <property type="match status" value="1"/>
</dbReference>
<gene>
    <name evidence="3" type="ORF">F7D08_0373</name>
</gene>
<dbReference type="EMBL" id="WBVS01000001">
    <property type="protein sequence ID" value="KAB7789421.1"/>
    <property type="molecule type" value="Genomic_DNA"/>
</dbReference>